<dbReference type="InterPro" id="IPR020904">
    <property type="entry name" value="Sc_DH/Rdtase_CS"/>
</dbReference>
<evidence type="ECO:0000313" key="5">
    <source>
        <dbReference type="Proteomes" id="UP000596063"/>
    </source>
</evidence>
<dbReference type="InterPro" id="IPR052178">
    <property type="entry name" value="Sec_Metab_Biosynth_SDR"/>
</dbReference>
<protein>
    <submittedName>
        <fullName evidence="4">SDR family oxidoreductase</fullName>
    </submittedName>
</protein>
<keyword evidence="3" id="KW-0560">Oxidoreductase</keyword>
<dbReference type="PANTHER" id="PTHR43618">
    <property type="entry name" value="7-ALPHA-HYDROXYSTEROID DEHYDROGENASE"/>
    <property type="match status" value="1"/>
</dbReference>
<dbReference type="RefSeq" id="WP_198569413.1">
    <property type="nucleotide sequence ID" value="NZ_CP066167.1"/>
</dbReference>
<proteinExistence type="inferred from homology"/>
<evidence type="ECO:0000256" key="2">
    <source>
        <dbReference type="ARBA" id="ARBA00022857"/>
    </source>
</evidence>
<dbReference type="AlphaFoldDB" id="A0A7T4R081"/>
<dbReference type="PRINTS" id="PR00081">
    <property type="entry name" value="GDHRDH"/>
</dbReference>
<dbReference type="EMBL" id="CP066167">
    <property type="protein sequence ID" value="QQD17914.1"/>
    <property type="molecule type" value="Genomic_DNA"/>
</dbReference>
<dbReference type="PRINTS" id="PR00080">
    <property type="entry name" value="SDRFAMILY"/>
</dbReference>
<dbReference type="Pfam" id="PF13561">
    <property type="entry name" value="adh_short_C2"/>
    <property type="match status" value="1"/>
</dbReference>
<keyword evidence="2" id="KW-0521">NADP</keyword>
<dbReference type="PANTHER" id="PTHR43618:SF8">
    <property type="entry name" value="7ALPHA-HYDROXYSTEROID DEHYDROGENASE"/>
    <property type="match status" value="1"/>
</dbReference>
<dbReference type="SUPFAM" id="SSF51735">
    <property type="entry name" value="NAD(P)-binding Rossmann-fold domains"/>
    <property type="match status" value="1"/>
</dbReference>
<evidence type="ECO:0000256" key="3">
    <source>
        <dbReference type="ARBA" id="ARBA00023002"/>
    </source>
</evidence>
<organism evidence="4 5">
    <name type="scientific">Spongiibacter nanhainus</name>
    <dbReference type="NCBI Taxonomy" id="2794344"/>
    <lineage>
        <taxon>Bacteria</taxon>
        <taxon>Pseudomonadati</taxon>
        <taxon>Pseudomonadota</taxon>
        <taxon>Gammaproteobacteria</taxon>
        <taxon>Cellvibrionales</taxon>
        <taxon>Spongiibacteraceae</taxon>
        <taxon>Spongiibacter</taxon>
    </lineage>
</organism>
<dbReference type="FunFam" id="3.40.50.720:FF:000084">
    <property type="entry name" value="Short-chain dehydrogenase reductase"/>
    <property type="match status" value="1"/>
</dbReference>
<dbReference type="InterPro" id="IPR036291">
    <property type="entry name" value="NAD(P)-bd_dom_sf"/>
</dbReference>
<dbReference type="GO" id="GO:0016491">
    <property type="term" value="F:oxidoreductase activity"/>
    <property type="evidence" value="ECO:0007669"/>
    <property type="project" value="UniProtKB-KW"/>
</dbReference>
<gene>
    <name evidence="4" type="ORF">I6N98_16470</name>
</gene>
<dbReference type="Gene3D" id="3.40.50.720">
    <property type="entry name" value="NAD(P)-binding Rossmann-like Domain"/>
    <property type="match status" value="1"/>
</dbReference>
<accession>A0A7T4R081</accession>
<dbReference type="InterPro" id="IPR002347">
    <property type="entry name" value="SDR_fam"/>
</dbReference>
<name>A0A7T4R081_9GAMM</name>
<evidence type="ECO:0000313" key="4">
    <source>
        <dbReference type="EMBL" id="QQD17914.1"/>
    </source>
</evidence>
<dbReference type="KEGG" id="snan:I6N98_16470"/>
<keyword evidence="5" id="KW-1185">Reference proteome</keyword>
<evidence type="ECO:0000256" key="1">
    <source>
        <dbReference type="ARBA" id="ARBA00006484"/>
    </source>
</evidence>
<sequence length="260" mass="27517">MQELFSVSDKVAVVTGGSSGIGAMIAKGFLEGGARVYITARKEAQLLAARDQLAQFGDCRAIVSDLSSLDGIAALTEKLQEQEGGIDILVNNAGATWGESIEAFSENGWDKVMDLNVKSPFFLVKSLLPMLKTKAEPSAPAKVINIASVHGLRYSHMENYSYTASKSAVLQLTQHLAARLAQEHINVNAIAPGFFPSKMTAFMQQAGESEEDNPFVQGIPMKRMGKGDDIAAAAIYLASRGSNYVTGATLTVDGGVVASA</sequence>
<dbReference type="Proteomes" id="UP000596063">
    <property type="component" value="Chromosome"/>
</dbReference>
<comment type="similarity">
    <text evidence="1">Belongs to the short-chain dehydrogenases/reductases (SDR) family.</text>
</comment>
<reference evidence="4 5" key="1">
    <citation type="submission" date="2020-12" db="EMBL/GenBank/DDBJ databases">
        <authorList>
            <person name="Shan Y."/>
        </authorList>
    </citation>
    <scope>NUCLEOTIDE SEQUENCE [LARGE SCALE GENOMIC DNA]</scope>
    <source>
        <strain evidence="5">csc3.9</strain>
    </source>
</reference>
<dbReference type="PROSITE" id="PS00061">
    <property type="entry name" value="ADH_SHORT"/>
    <property type="match status" value="1"/>
</dbReference>